<accession>A0A4Y2GEY4</accession>
<dbReference type="Proteomes" id="UP000499080">
    <property type="component" value="Unassembled WGS sequence"/>
</dbReference>
<evidence type="ECO:0000256" key="1">
    <source>
        <dbReference type="SAM" id="MobiDB-lite"/>
    </source>
</evidence>
<dbReference type="PANTHER" id="PTHR46888">
    <property type="entry name" value="ZINC KNUCKLE DOMAINCONTAINING PROTEIN-RELATED"/>
    <property type="match status" value="1"/>
</dbReference>
<reference evidence="2 3" key="1">
    <citation type="journal article" date="2019" name="Sci. Rep.">
        <title>Orb-weaving spider Araneus ventricosus genome elucidates the spidroin gene catalogue.</title>
        <authorList>
            <person name="Kono N."/>
            <person name="Nakamura H."/>
            <person name="Ohtoshi R."/>
            <person name="Moran D.A.P."/>
            <person name="Shinohara A."/>
            <person name="Yoshida Y."/>
            <person name="Fujiwara M."/>
            <person name="Mori M."/>
            <person name="Tomita M."/>
            <person name="Arakawa K."/>
        </authorList>
    </citation>
    <scope>NUCLEOTIDE SEQUENCE [LARGE SCALE GENOMIC DNA]</scope>
</reference>
<gene>
    <name evidence="2" type="ORF">AVEN_69309_1</name>
</gene>
<evidence type="ECO:0000313" key="3">
    <source>
        <dbReference type="Proteomes" id="UP000499080"/>
    </source>
</evidence>
<sequence length="498" mass="57839">MEFELQKLRLENERCRSESDRVVTAEFSAKPKIDLLTILQKFDPRSNDISLYLILFERQAKRAEIQKKYWVSYLIGLLPNEMSQIIATEDEEVTEDYEKIKALLLKTYKLTPERFRQLFVNHNKAPENTRTDFTYEVKNYFQEWIRGLNVKTFEELSNVIITEQIRKKVSAEIYDHFLDECSQLKIPEEFSKKLDDFENVPADRKMESSWRDQPGERFTYDFEEQRNTADCKFRSSPVKEEKYRAPRREQYRTRILTRVKTVTSVDYPIWQEIAQRGENNYSKIILTSAFGERIEAGLAKFLVSLKSDHKDKFYRPIEILAAVSSRIQEQLIIPTNIYQLLRSSKEDGGKRKIELLRPRLAIQRTNGELSVSRNGGFGELKKEIERLREDLERLRRQIKPSENEAVSTDKGSEDIESEQPERCITGNPLKATAYGLADSENKDGHSNTCISDDEVSNDEIIGKLTPAWMQSSSTSLLGLTMEGSRIISGSNCMTVSKV</sequence>
<dbReference type="PANTHER" id="PTHR46888:SF11">
    <property type="entry name" value="SCAN BOX DOMAIN-CONTAINING PROTEIN"/>
    <property type="match status" value="1"/>
</dbReference>
<comment type="caution">
    <text evidence="2">The sequence shown here is derived from an EMBL/GenBank/DDBJ whole genome shotgun (WGS) entry which is preliminary data.</text>
</comment>
<dbReference type="OrthoDB" id="6472394at2759"/>
<name>A0A4Y2GEY4_ARAVE</name>
<evidence type="ECO:0000313" key="2">
    <source>
        <dbReference type="EMBL" id="GBM51336.1"/>
    </source>
</evidence>
<organism evidence="2 3">
    <name type="scientific">Araneus ventricosus</name>
    <name type="common">Orbweaver spider</name>
    <name type="synonym">Epeira ventricosa</name>
    <dbReference type="NCBI Taxonomy" id="182803"/>
    <lineage>
        <taxon>Eukaryota</taxon>
        <taxon>Metazoa</taxon>
        <taxon>Ecdysozoa</taxon>
        <taxon>Arthropoda</taxon>
        <taxon>Chelicerata</taxon>
        <taxon>Arachnida</taxon>
        <taxon>Araneae</taxon>
        <taxon>Araneomorphae</taxon>
        <taxon>Entelegynae</taxon>
        <taxon>Araneoidea</taxon>
        <taxon>Araneidae</taxon>
        <taxon>Araneus</taxon>
    </lineage>
</organism>
<protein>
    <submittedName>
        <fullName evidence="2">Uncharacterized protein</fullName>
    </submittedName>
</protein>
<keyword evidence="3" id="KW-1185">Reference proteome</keyword>
<dbReference type="AlphaFoldDB" id="A0A4Y2GEY4"/>
<dbReference type="EMBL" id="BGPR01177385">
    <property type="protein sequence ID" value="GBM51336.1"/>
    <property type="molecule type" value="Genomic_DNA"/>
</dbReference>
<proteinExistence type="predicted"/>
<feature type="region of interest" description="Disordered" evidence="1">
    <location>
        <begin position="396"/>
        <end position="419"/>
    </location>
</feature>